<evidence type="ECO:0000256" key="2">
    <source>
        <dbReference type="ARBA" id="ARBA00009477"/>
    </source>
</evidence>
<dbReference type="InterPro" id="IPR058625">
    <property type="entry name" value="MdtA-like_BSH"/>
</dbReference>
<evidence type="ECO:0000259" key="6">
    <source>
        <dbReference type="Pfam" id="PF25944"/>
    </source>
</evidence>
<evidence type="ECO:0000259" key="5">
    <source>
        <dbReference type="Pfam" id="PF25917"/>
    </source>
</evidence>
<dbReference type="InterPro" id="IPR006143">
    <property type="entry name" value="RND_pump_MFP"/>
</dbReference>
<evidence type="ECO:0000313" key="9">
    <source>
        <dbReference type="Proteomes" id="UP000050416"/>
    </source>
</evidence>
<accession>A0A0P7ZCC9</accession>
<evidence type="ECO:0000256" key="1">
    <source>
        <dbReference type="ARBA" id="ARBA00004519"/>
    </source>
</evidence>
<gene>
    <name evidence="8" type="primary">acrA</name>
    <name evidence="8" type="ORF">HLUCCX14_04150</name>
</gene>
<dbReference type="InterPro" id="IPR058626">
    <property type="entry name" value="MdtA-like_b-barrel"/>
</dbReference>
<dbReference type="GO" id="GO:0046677">
    <property type="term" value="P:response to antibiotic"/>
    <property type="evidence" value="ECO:0007669"/>
    <property type="project" value="TreeGrafter"/>
</dbReference>
<dbReference type="PANTHER" id="PTHR30158:SF24">
    <property type="entry name" value="HLYD FAMILY SECRETION PROTEIN"/>
    <property type="match status" value="1"/>
</dbReference>
<dbReference type="Gene3D" id="2.40.50.100">
    <property type="match status" value="1"/>
</dbReference>
<keyword evidence="3" id="KW-0175">Coiled coil</keyword>
<name>A0A0P7ZCC9_9GAMM</name>
<feature type="domain" description="Multidrug resistance protein MdtA-like barrel-sandwich hybrid" evidence="5">
    <location>
        <begin position="71"/>
        <end position="212"/>
    </location>
</feature>
<dbReference type="STRING" id="1305731.GCA_000934705_03496"/>
<dbReference type="Pfam" id="PF25917">
    <property type="entry name" value="BSH_RND"/>
    <property type="match status" value="1"/>
</dbReference>
<comment type="similarity">
    <text evidence="2">Belongs to the membrane fusion protein (MFP) (TC 8.A.1) family.</text>
</comment>
<dbReference type="GO" id="GO:0030313">
    <property type="term" value="C:cell envelope"/>
    <property type="evidence" value="ECO:0007669"/>
    <property type="project" value="UniProtKB-SubCell"/>
</dbReference>
<dbReference type="NCBIfam" id="TIGR01730">
    <property type="entry name" value="RND_mfp"/>
    <property type="match status" value="1"/>
</dbReference>
<dbReference type="PATRIC" id="fig|1305731.5.peg.2926"/>
<dbReference type="EMBL" id="LJZQ01000004">
    <property type="protein sequence ID" value="KPQ29825.1"/>
    <property type="molecule type" value="Genomic_DNA"/>
</dbReference>
<dbReference type="Pfam" id="PF25989">
    <property type="entry name" value="YknX_C"/>
    <property type="match status" value="1"/>
</dbReference>
<dbReference type="PROSITE" id="PS51257">
    <property type="entry name" value="PROKAR_LIPOPROTEIN"/>
    <property type="match status" value="1"/>
</dbReference>
<dbReference type="Pfam" id="PF25944">
    <property type="entry name" value="Beta-barrel_RND"/>
    <property type="match status" value="1"/>
</dbReference>
<feature type="domain" description="Multidrug resistance protein MdtA-like beta-barrel" evidence="6">
    <location>
        <begin position="216"/>
        <end position="305"/>
    </location>
</feature>
<dbReference type="PANTHER" id="PTHR30158">
    <property type="entry name" value="ACRA/E-RELATED COMPONENT OF DRUG EFFLUX TRANSPORTER"/>
    <property type="match status" value="1"/>
</dbReference>
<organism evidence="8 9">
    <name type="scientific">Marinobacter excellens HL-55</name>
    <dbReference type="NCBI Taxonomy" id="1305731"/>
    <lineage>
        <taxon>Bacteria</taxon>
        <taxon>Pseudomonadati</taxon>
        <taxon>Pseudomonadota</taxon>
        <taxon>Gammaproteobacteria</taxon>
        <taxon>Pseudomonadales</taxon>
        <taxon>Marinobacteraceae</taxon>
        <taxon>Marinobacter</taxon>
    </lineage>
</organism>
<dbReference type="Gene3D" id="2.40.420.20">
    <property type="match status" value="1"/>
</dbReference>
<dbReference type="Gene3D" id="2.40.30.170">
    <property type="match status" value="1"/>
</dbReference>
<reference evidence="8 9" key="1">
    <citation type="submission" date="2015-09" db="EMBL/GenBank/DDBJ databases">
        <title>Identification and resolution of microdiversity through metagenomic sequencing of parallel consortia.</title>
        <authorList>
            <person name="Nelson W.C."/>
            <person name="Romine M.F."/>
            <person name="Lindemann S.R."/>
        </authorList>
    </citation>
    <scope>NUCLEOTIDE SEQUENCE [LARGE SCALE GENOMIC DNA]</scope>
    <source>
        <strain evidence="8">HL-55</strain>
    </source>
</reference>
<evidence type="ECO:0000259" key="7">
    <source>
        <dbReference type="Pfam" id="PF25989"/>
    </source>
</evidence>
<dbReference type="GO" id="GO:0022857">
    <property type="term" value="F:transmembrane transporter activity"/>
    <property type="evidence" value="ECO:0007669"/>
    <property type="project" value="InterPro"/>
</dbReference>
<dbReference type="GO" id="GO:0005886">
    <property type="term" value="C:plasma membrane"/>
    <property type="evidence" value="ECO:0007669"/>
    <property type="project" value="TreeGrafter"/>
</dbReference>
<comment type="subcellular location">
    <subcellularLocation>
        <location evidence="1">Cell inner membrane</location>
        <topology evidence="1">Lipid-anchor</topology>
    </subcellularLocation>
</comment>
<evidence type="ECO:0000259" key="4">
    <source>
        <dbReference type="Pfam" id="PF25876"/>
    </source>
</evidence>
<proteinExistence type="inferred from homology"/>
<protein>
    <submittedName>
        <fullName evidence="8">Membrane fusion protein</fullName>
    </submittedName>
</protein>
<dbReference type="Pfam" id="PF25876">
    <property type="entry name" value="HH_MFP_RND"/>
    <property type="match status" value="1"/>
</dbReference>
<dbReference type="Proteomes" id="UP000050416">
    <property type="component" value="Unassembled WGS sequence"/>
</dbReference>
<dbReference type="AlphaFoldDB" id="A0A0P7ZCC9"/>
<dbReference type="Gene3D" id="1.10.287.470">
    <property type="entry name" value="Helix hairpin bin"/>
    <property type="match status" value="1"/>
</dbReference>
<evidence type="ECO:0000256" key="3">
    <source>
        <dbReference type="ARBA" id="ARBA00023054"/>
    </source>
</evidence>
<feature type="domain" description="Multidrug resistance protein MdtA-like alpha-helical hairpin" evidence="4">
    <location>
        <begin position="112"/>
        <end position="181"/>
    </location>
</feature>
<feature type="domain" description="YknX-like C-terminal permuted SH3-like" evidence="7">
    <location>
        <begin position="310"/>
        <end position="379"/>
    </location>
</feature>
<evidence type="ECO:0000313" key="8">
    <source>
        <dbReference type="EMBL" id="KPQ29825.1"/>
    </source>
</evidence>
<comment type="caution">
    <text evidence="8">The sequence shown here is derived from an EMBL/GenBank/DDBJ whole genome shotgun (WGS) entry which is preliminary data.</text>
</comment>
<sequence>MPKQLSQRPTVPRGLVVVGLSFFLLLVGCSNDESDGQQDGGMPPAAVVVETAKSEDVSVRQDYAGRARGAREVEVRARIQGILEERLYNEGQMVREGDALFRIDRKPAEAALQRARAQSQVAQADLRQAEREWNRISSLFQRNAVSERERDSAQSAQELAEANLAVANAGVSQAELNLGYTEVTAPVRGVTSLEDFPEGSLIDTGTLLTTIVQLDPIHVRFALPENDANIRRVAREGMVGTGEEQNVSARLIMANGEEYEREGRIDFTASTLDPRTGTVSARAVFPNPENVIVPGQFVRVRVELQNFEDVITVPEKAIGQSGENQVVFVVDDEGKARSRQVELGPVSDGRQILLSGLDAGDRYIVSGLVNLRDGAEVNVTNDDGGEGAD</sequence>
<dbReference type="OrthoDB" id="9800613at2"/>
<dbReference type="InterPro" id="IPR058624">
    <property type="entry name" value="MdtA-like_HH"/>
</dbReference>
<dbReference type="InterPro" id="IPR058637">
    <property type="entry name" value="YknX-like_C"/>
</dbReference>
<dbReference type="SUPFAM" id="SSF111369">
    <property type="entry name" value="HlyD-like secretion proteins"/>
    <property type="match status" value="1"/>
</dbReference>